<dbReference type="KEGG" id="pmt:PMT_0129"/>
<feature type="transmembrane region" description="Helical" evidence="8">
    <location>
        <begin position="443"/>
        <end position="464"/>
    </location>
</feature>
<dbReference type="SUPFAM" id="SSF82714">
    <property type="entry name" value="Multidrug efflux transporter AcrB TolC docking domain, DN and DC subdomains"/>
    <property type="match status" value="2"/>
</dbReference>
<dbReference type="PANTHER" id="PTHR32063:SF11">
    <property type="entry name" value="CATION OR DRUG EFFLUX SYSTEM PROTEIN"/>
    <property type="match status" value="1"/>
</dbReference>
<dbReference type="PANTHER" id="PTHR32063">
    <property type="match status" value="1"/>
</dbReference>
<keyword evidence="2" id="KW-0813">Transport</keyword>
<protein>
    <submittedName>
        <fullName evidence="9">Putative RND family multidrug efflux transporter</fullName>
    </submittedName>
</protein>
<dbReference type="Gene3D" id="3.30.70.1430">
    <property type="entry name" value="Multidrug efflux transporter AcrB pore domain"/>
    <property type="match status" value="2"/>
</dbReference>
<dbReference type="SUPFAM" id="SSF82866">
    <property type="entry name" value="Multidrug efflux transporter AcrB transmembrane domain"/>
    <property type="match status" value="2"/>
</dbReference>
<feature type="transmembrane region" description="Helical" evidence="8">
    <location>
        <begin position="899"/>
        <end position="932"/>
    </location>
</feature>
<dbReference type="InterPro" id="IPR001036">
    <property type="entry name" value="Acrflvin-R"/>
</dbReference>
<feature type="transmembrane region" description="Helical" evidence="8">
    <location>
        <begin position="372"/>
        <end position="389"/>
    </location>
</feature>
<evidence type="ECO:0000256" key="3">
    <source>
        <dbReference type="ARBA" id="ARBA00022475"/>
    </source>
</evidence>
<feature type="transmembrane region" description="Helical" evidence="8">
    <location>
        <begin position="584"/>
        <end position="603"/>
    </location>
</feature>
<evidence type="ECO:0000256" key="5">
    <source>
        <dbReference type="ARBA" id="ARBA00022692"/>
    </source>
</evidence>
<dbReference type="SUPFAM" id="SSF82693">
    <property type="entry name" value="Multidrug efflux transporter AcrB pore domain, PN1, PN2, PC1 and PC2 subdomains"/>
    <property type="match status" value="3"/>
</dbReference>
<dbReference type="Gene3D" id="3.30.70.1440">
    <property type="entry name" value="Multidrug efflux transporter AcrB pore domain"/>
    <property type="match status" value="1"/>
</dbReference>
<feature type="transmembrane region" description="Helical" evidence="8">
    <location>
        <begin position="470"/>
        <end position="491"/>
    </location>
</feature>
<dbReference type="Gene3D" id="3.30.2090.10">
    <property type="entry name" value="Multidrug efflux transporter AcrB TolC docking domain, DN and DC subdomains"/>
    <property type="match status" value="2"/>
</dbReference>
<dbReference type="RefSeq" id="WP_011129508.1">
    <property type="nucleotide sequence ID" value="NC_005071.1"/>
</dbReference>
<proteinExistence type="predicted"/>
<dbReference type="Gene3D" id="3.30.70.1320">
    <property type="entry name" value="Multidrug efflux transporter AcrB pore domain like"/>
    <property type="match status" value="1"/>
</dbReference>
<dbReference type="EMBL" id="BX548175">
    <property type="protein sequence ID" value="CAE20304.1"/>
    <property type="molecule type" value="Genomic_DNA"/>
</dbReference>
<name>Q7V933_PROMM</name>
<comment type="subcellular location">
    <subcellularLocation>
        <location evidence="1">Cell membrane</location>
        <topology evidence="1">Multi-pass membrane protein</topology>
    </subcellularLocation>
</comment>
<keyword evidence="6 8" id="KW-1133">Transmembrane helix</keyword>
<keyword evidence="7 8" id="KW-0472">Membrane</keyword>
<dbReference type="InterPro" id="IPR027463">
    <property type="entry name" value="AcrB_DN_DC_subdom"/>
</dbReference>
<accession>Q7V933</accession>
<feature type="transmembrane region" description="Helical" evidence="8">
    <location>
        <begin position="345"/>
        <end position="365"/>
    </location>
</feature>
<dbReference type="PRINTS" id="PR00702">
    <property type="entry name" value="ACRIFLAVINRP"/>
</dbReference>
<feature type="transmembrane region" description="Helical" evidence="8">
    <location>
        <begin position="401"/>
        <end position="422"/>
    </location>
</feature>
<feature type="transmembrane region" description="Helical" evidence="8">
    <location>
        <begin position="1018"/>
        <end position="1038"/>
    </location>
</feature>
<evidence type="ECO:0000256" key="8">
    <source>
        <dbReference type="SAM" id="Phobius"/>
    </source>
</evidence>
<feature type="transmembrane region" description="Helical" evidence="8">
    <location>
        <begin position="969"/>
        <end position="990"/>
    </location>
</feature>
<keyword evidence="3" id="KW-1003">Cell membrane</keyword>
<evidence type="ECO:0000256" key="4">
    <source>
        <dbReference type="ARBA" id="ARBA00022519"/>
    </source>
</evidence>
<dbReference type="eggNOG" id="COG0841">
    <property type="taxonomic scope" value="Bacteria"/>
</dbReference>
<evidence type="ECO:0000313" key="10">
    <source>
        <dbReference type="Proteomes" id="UP000001423"/>
    </source>
</evidence>
<dbReference type="AlphaFoldDB" id="Q7V933"/>
<organism evidence="9 10">
    <name type="scientific">Prochlorococcus marinus (strain MIT 9313)</name>
    <dbReference type="NCBI Taxonomy" id="74547"/>
    <lineage>
        <taxon>Bacteria</taxon>
        <taxon>Bacillati</taxon>
        <taxon>Cyanobacteriota</taxon>
        <taxon>Cyanophyceae</taxon>
        <taxon>Synechococcales</taxon>
        <taxon>Prochlorococcaceae</taxon>
        <taxon>Prochlorococcus</taxon>
    </lineage>
</organism>
<dbReference type="Pfam" id="PF00873">
    <property type="entry name" value="ACR_tran"/>
    <property type="match status" value="1"/>
</dbReference>
<dbReference type="OrthoDB" id="9791035at2"/>
<keyword evidence="5 8" id="KW-0812">Transmembrane</keyword>
<evidence type="ECO:0000313" key="9">
    <source>
        <dbReference type="EMBL" id="CAE20304.1"/>
    </source>
</evidence>
<sequence length="1086" mass="115321">MAFSDNFIKRPVLTTVCSILIVLVGIIAIPSLPIANLPNIASPLIQVTANYGGGNSLVTEQAVTNPLEQQINGVPGVNYISSTSDMEGQSTINVYFDESTDINIDQVNVQNRVSLAMPQLPEQVQATGVSVEQSNPSILLAYQVGSTQGQFDANYLNGLIYEQLYYPLSRVPGVANVAVLGGANPAYWLFINPDKLAANKLTAEDIINAIKSQNSVAIGGLVGGPPATGDQAYTYPILVENNGNLVSIEDFNNLIVSRTTSGNLLLLKDIGEVIYGSNTFTADAIDVNGHPAMTLAVYQTPDSNALDVSNDVVKVIDQFAASAPPGVKVSQIYNIGQFIESSVEGVVDALGLAIVLVLLILFLFLQNWRATIIPSLAIPISLIGTFAFLKVFDFSINQLTLLGLVLATGLVVDDAIVVIEAVSKNIESGMRPRQAALACMGELFGALVATALALMAVFVPVAFYPGGIGIIYKQFALTIAFSIAISAFNALTFSPMLSGLILGSDKPREPKGWGWVLSGVLVGLAFGRFTATAFGSWTYVLGVMLGGIASSNLPFIFRRFNSFFDDLQKRYAQLIKSLISKRRLILASLAGGILLTAFAFTAIPSAFIPEEDQGYGLGFYQLQNGASLSQTQQTGQQIAELLKTEKNIDAAAIVSGFGFNGSSPDQGAFFFGLKPLNERKGNSNSAAAIVDRLNAKLEKLSSAMAVSAQPPAVPGFSSQGGFYFQFNDLSNGAYNFNQLDGLANDLIKAGKASSEFSSLYTQFIPSAPAFGLQVDRAVMGALNVDYQEAMNTIATLAGSNYSGLTYENGQVRNIYVQSSAEQRNDINDILSYYVRSRDGELVQVSQFASADLSSAPPVISHYNLYRTVLIQGAEAIGKSSGQALQAIQNLFQKQDFSNIGYAFTGLAALQLSAGSASIMVFGLGLLIVYLVLSAQYESYVTPVIILMTVPLAMLGALAFLAIRSIDLNIYAQVGLVTLIGLAAKNGILIVEVAEQNLKSGMTPSDAVIASAESRLRPILMTAIAALAGFLPLVVANGAGAHSQQSLGTVIFGGLVVATVLSLGVVPPFYVVVKHLEERWFSSEPQI</sequence>
<evidence type="ECO:0000256" key="7">
    <source>
        <dbReference type="ARBA" id="ARBA00023136"/>
    </source>
</evidence>
<evidence type="ECO:0000256" key="6">
    <source>
        <dbReference type="ARBA" id="ARBA00022989"/>
    </source>
</evidence>
<feature type="transmembrane region" description="Helical" evidence="8">
    <location>
        <begin position="939"/>
        <end position="963"/>
    </location>
</feature>
<dbReference type="Proteomes" id="UP000001423">
    <property type="component" value="Chromosome"/>
</dbReference>
<dbReference type="GO" id="GO:0042910">
    <property type="term" value="F:xenobiotic transmembrane transporter activity"/>
    <property type="evidence" value="ECO:0007669"/>
    <property type="project" value="TreeGrafter"/>
</dbReference>
<evidence type="ECO:0000256" key="2">
    <source>
        <dbReference type="ARBA" id="ARBA00022448"/>
    </source>
</evidence>
<feature type="transmembrane region" description="Helical" evidence="8">
    <location>
        <begin position="12"/>
        <end position="32"/>
    </location>
</feature>
<gene>
    <name evidence="9" type="ordered locus">PMT_0129</name>
</gene>
<dbReference type="GO" id="GO:0005886">
    <property type="term" value="C:plasma membrane"/>
    <property type="evidence" value="ECO:0007669"/>
    <property type="project" value="UniProtKB-SubCell"/>
</dbReference>
<dbReference type="Gene3D" id="1.20.1640.10">
    <property type="entry name" value="Multidrug efflux transporter AcrB transmembrane domain"/>
    <property type="match status" value="2"/>
</dbReference>
<evidence type="ECO:0000256" key="1">
    <source>
        <dbReference type="ARBA" id="ARBA00004651"/>
    </source>
</evidence>
<dbReference type="FunFam" id="1.20.1640.10:FF:000001">
    <property type="entry name" value="Efflux pump membrane transporter"/>
    <property type="match status" value="1"/>
</dbReference>
<keyword evidence="4" id="KW-0997">Cell inner membrane</keyword>
<feature type="transmembrane region" description="Helical" evidence="8">
    <location>
        <begin position="512"/>
        <end position="531"/>
    </location>
</feature>
<keyword evidence="10" id="KW-1185">Reference proteome</keyword>
<feature type="transmembrane region" description="Helical" evidence="8">
    <location>
        <begin position="1050"/>
        <end position="1072"/>
    </location>
</feature>
<feature type="transmembrane region" description="Helical" evidence="8">
    <location>
        <begin position="537"/>
        <end position="557"/>
    </location>
</feature>
<dbReference type="HOGENOM" id="CLU_002755_1_2_3"/>
<reference evidence="9 10" key="1">
    <citation type="journal article" date="2003" name="Nature">
        <title>Genome divergence in two Prochlorococcus ecotypes reflects oceanic niche differentiation.</title>
        <authorList>
            <person name="Rocap G."/>
            <person name="Larimer F.W."/>
            <person name="Lamerdin J.E."/>
            <person name="Malfatti S."/>
            <person name="Chain P."/>
            <person name="Ahlgren N.A."/>
            <person name="Arellano A."/>
            <person name="Coleman M."/>
            <person name="Hauser L."/>
            <person name="Hess W.R."/>
            <person name="Johnson Z.I."/>
            <person name="Land M.L."/>
            <person name="Lindell D."/>
            <person name="Post A.F."/>
            <person name="Regala W."/>
            <person name="Shah M."/>
            <person name="Shaw S.L."/>
            <person name="Steglich C."/>
            <person name="Sullivan M.B."/>
            <person name="Ting C.S."/>
            <person name="Tolonen A."/>
            <person name="Webb E.A."/>
            <person name="Zinser E.R."/>
            <person name="Chisholm S.W."/>
        </authorList>
    </citation>
    <scope>NUCLEOTIDE SEQUENCE [LARGE SCALE GENOMIC DNA]</scope>
    <source>
        <strain evidence="10">MIT 9313</strain>
    </source>
</reference>